<dbReference type="EMBL" id="SIHI01000028">
    <property type="protein sequence ID" value="TWT46387.1"/>
    <property type="molecule type" value="Genomic_DNA"/>
</dbReference>
<feature type="transmembrane region" description="Helical" evidence="1">
    <location>
        <begin position="130"/>
        <end position="151"/>
    </location>
</feature>
<evidence type="ECO:0000313" key="3">
    <source>
        <dbReference type="Proteomes" id="UP000317243"/>
    </source>
</evidence>
<keyword evidence="1" id="KW-0812">Transmembrane</keyword>
<dbReference type="InterPro" id="IPR007059">
    <property type="entry name" value="DmsC"/>
</dbReference>
<organism evidence="2 3">
    <name type="scientific">Thalassoglobus neptunius</name>
    <dbReference type="NCBI Taxonomy" id="1938619"/>
    <lineage>
        <taxon>Bacteria</taxon>
        <taxon>Pseudomonadati</taxon>
        <taxon>Planctomycetota</taxon>
        <taxon>Planctomycetia</taxon>
        <taxon>Planctomycetales</taxon>
        <taxon>Planctomycetaceae</taxon>
        <taxon>Thalassoglobus</taxon>
    </lineage>
</organism>
<keyword evidence="1" id="KW-1133">Transmembrane helix</keyword>
<dbReference type="PANTHER" id="PTHR38095">
    <property type="entry name" value="ANAEROBIC DIMETHYL SULFOXIDE REDUCTASE CHAIN YNFH"/>
    <property type="match status" value="1"/>
</dbReference>
<dbReference type="GO" id="GO:0009390">
    <property type="term" value="C:dimethyl sulfoxide reductase complex"/>
    <property type="evidence" value="ECO:0007669"/>
    <property type="project" value="TreeGrafter"/>
</dbReference>
<proteinExistence type="predicted"/>
<reference evidence="2 3" key="1">
    <citation type="submission" date="2019-02" db="EMBL/GenBank/DDBJ databases">
        <title>Deep-cultivation of Planctomycetes and their phenomic and genomic characterization uncovers novel biology.</title>
        <authorList>
            <person name="Wiegand S."/>
            <person name="Jogler M."/>
            <person name="Boedeker C."/>
            <person name="Pinto D."/>
            <person name="Vollmers J."/>
            <person name="Rivas-Marin E."/>
            <person name="Kohn T."/>
            <person name="Peeters S.H."/>
            <person name="Heuer A."/>
            <person name="Rast P."/>
            <person name="Oberbeckmann S."/>
            <person name="Bunk B."/>
            <person name="Jeske O."/>
            <person name="Meyerdierks A."/>
            <person name="Storesund J.E."/>
            <person name="Kallscheuer N."/>
            <person name="Luecker S."/>
            <person name="Lage O.M."/>
            <person name="Pohl T."/>
            <person name="Merkel B.J."/>
            <person name="Hornburger P."/>
            <person name="Mueller R.-W."/>
            <person name="Bruemmer F."/>
            <person name="Labrenz M."/>
            <person name="Spormann A.M."/>
            <person name="Op Den Camp H."/>
            <person name="Overmann J."/>
            <person name="Amann R."/>
            <person name="Jetten M.S.M."/>
            <person name="Mascher T."/>
            <person name="Medema M.H."/>
            <person name="Devos D.P."/>
            <person name="Kaster A.-K."/>
            <person name="Ovreas L."/>
            <person name="Rohde M."/>
            <person name="Galperin M.Y."/>
            <person name="Jogler C."/>
        </authorList>
    </citation>
    <scope>NUCLEOTIDE SEQUENCE [LARGE SCALE GENOMIC DNA]</scope>
    <source>
        <strain evidence="2 3">KOR42</strain>
    </source>
</reference>
<comment type="caution">
    <text evidence="2">The sequence shown here is derived from an EMBL/GenBank/DDBJ whole genome shotgun (WGS) entry which is preliminary data.</text>
</comment>
<dbReference type="AlphaFoldDB" id="A0A5C5W7G9"/>
<feature type="transmembrane region" description="Helical" evidence="1">
    <location>
        <begin position="321"/>
        <end position="340"/>
    </location>
</feature>
<dbReference type="Proteomes" id="UP000317243">
    <property type="component" value="Unassembled WGS sequence"/>
</dbReference>
<dbReference type="PANTHER" id="PTHR38095:SF2">
    <property type="entry name" value="ANAEROBIC DIMETHYL SULFOXIDE REDUCTASE CHAIN C"/>
    <property type="match status" value="1"/>
</dbReference>
<keyword evidence="1" id="KW-0472">Membrane</keyword>
<evidence type="ECO:0000313" key="2">
    <source>
        <dbReference type="EMBL" id="TWT46387.1"/>
    </source>
</evidence>
<feature type="transmembrane region" description="Helical" evidence="1">
    <location>
        <begin position="204"/>
        <end position="229"/>
    </location>
</feature>
<feature type="transmembrane region" description="Helical" evidence="1">
    <location>
        <begin position="90"/>
        <end position="109"/>
    </location>
</feature>
<feature type="transmembrane region" description="Helical" evidence="1">
    <location>
        <begin position="249"/>
        <end position="269"/>
    </location>
</feature>
<name>A0A5C5W7G9_9PLAN</name>
<feature type="transmembrane region" description="Helical" evidence="1">
    <location>
        <begin position="171"/>
        <end position="192"/>
    </location>
</feature>
<evidence type="ECO:0000256" key="1">
    <source>
        <dbReference type="SAM" id="Phobius"/>
    </source>
</evidence>
<keyword evidence="3" id="KW-1185">Reference proteome</keyword>
<dbReference type="GO" id="GO:0009389">
    <property type="term" value="F:dimethyl sulfoxide reductase activity"/>
    <property type="evidence" value="ECO:0007669"/>
    <property type="project" value="TreeGrafter"/>
</dbReference>
<accession>A0A5C5W7G9</accession>
<feature type="transmembrane region" description="Helical" evidence="1">
    <location>
        <begin position="289"/>
        <end position="309"/>
    </location>
</feature>
<dbReference type="Pfam" id="PF04976">
    <property type="entry name" value="DmsC"/>
    <property type="match status" value="1"/>
</dbReference>
<protein>
    <submittedName>
        <fullName evidence="2">DMSO reductase anchor subunit (DmsC)</fullName>
    </submittedName>
</protein>
<gene>
    <name evidence="2" type="ORF">KOR42_43640</name>
</gene>
<sequence>MKENAEADSFLPAAPEPYLTLPTTNYKTSRVFPRNTLPADYFSISAQHPHLPLIIMLVLTQLSVGAFTVGCAIDATTGSNLLDLFRPLQATNALVFGVLALAASTLHLGRPQYAFRGILGFRHSWLSREIVAFGLFAGLAVTYSLFTWLTLKPPLKLPVPDVWISAALPPLGVLVAATGFVGVLCSVMIYVFTKREFWNFDRTLIRFLLTSVVLGVATTMLTAFAMPLMQPSIAFSSLADHLLIPLSRALILGATVKLVYDAMLFRYLLDFRYTPMKRSAMLCAGPLRWLTVTRFAVGAIGGVLLPTLLLNQFAEMSSVNGGLLAVAFGIWALCLTGEFLERYLFFAAVSAPRMPGGVRG</sequence>
<feature type="transmembrane region" description="Helical" evidence="1">
    <location>
        <begin position="51"/>
        <end position="70"/>
    </location>
</feature>
<dbReference type="GO" id="GO:0019645">
    <property type="term" value="P:anaerobic electron transport chain"/>
    <property type="evidence" value="ECO:0007669"/>
    <property type="project" value="InterPro"/>
</dbReference>
<dbReference type="GO" id="GO:0005886">
    <property type="term" value="C:plasma membrane"/>
    <property type="evidence" value="ECO:0007669"/>
    <property type="project" value="TreeGrafter"/>
</dbReference>